<organism evidence="1 2">
    <name type="scientific">Rhynchospora pubera</name>
    <dbReference type="NCBI Taxonomy" id="906938"/>
    <lineage>
        <taxon>Eukaryota</taxon>
        <taxon>Viridiplantae</taxon>
        <taxon>Streptophyta</taxon>
        <taxon>Embryophyta</taxon>
        <taxon>Tracheophyta</taxon>
        <taxon>Spermatophyta</taxon>
        <taxon>Magnoliopsida</taxon>
        <taxon>Liliopsida</taxon>
        <taxon>Poales</taxon>
        <taxon>Cyperaceae</taxon>
        <taxon>Cyperoideae</taxon>
        <taxon>Rhynchosporeae</taxon>
        <taxon>Rhynchospora</taxon>
    </lineage>
</organism>
<evidence type="ECO:0000313" key="2">
    <source>
        <dbReference type="Proteomes" id="UP001140206"/>
    </source>
</evidence>
<dbReference type="AlphaFoldDB" id="A0AAV8H7Y9"/>
<dbReference type="InterPro" id="IPR023940">
    <property type="entry name" value="DHDPR_bac"/>
</dbReference>
<reference evidence="1" key="1">
    <citation type="submission" date="2022-08" db="EMBL/GenBank/DDBJ databases">
        <authorList>
            <person name="Marques A."/>
        </authorList>
    </citation>
    <scope>NUCLEOTIDE SEQUENCE</scope>
    <source>
        <strain evidence="1">RhyPub2mFocal</strain>
        <tissue evidence="1">Leaves</tissue>
    </source>
</reference>
<dbReference type="GO" id="GO:0019877">
    <property type="term" value="P:diaminopimelate biosynthetic process"/>
    <property type="evidence" value="ECO:0007669"/>
    <property type="project" value="TreeGrafter"/>
</dbReference>
<dbReference type="PANTHER" id="PTHR20836">
    <property type="entry name" value="DIHYDRODIPICOLINATE REDUCTASE"/>
    <property type="match status" value="1"/>
</dbReference>
<sequence>MKNNNTKFAAFLVLSGNCSLLPQPNNRRCALFFARTKRTTLVTSVLTREKVPISQDAMADSRNLSFPILVNGVTGKMGKAVAEISVHGTSERDKILSSVTEKYPDVVVVDYTVPNAVNVWGAICNGYNWWGSPMLHPPCWFFCKTVQDSNVYAVISPQMGKQVVAFLAAMEIMAEQFPGAFSGYKLEV</sequence>
<evidence type="ECO:0000313" key="1">
    <source>
        <dbReference type="EMBL" id="KAJ4812316.1"/>
    </source>
</evidence>
<dbReference type="PANTHER" id="PTHR20836:SF0">
    <property type="entry name" value="4-HYDROXY-TETRAHYDRODIPICOLINATE REDUCTASE 1, CHLOROPLASTIC-RELATED"/>
    <property type="match status" value="1"/>
</dbReference>
<dbReference type="Proteomes" id="UP001140206">
    <property type="component" value="Chromosome 1"/>
</dbReference>
<protein>
    <submittedName>
        <fullName evidence="1">Dihydrodipicolinate reductase</fullName>
    </submittedName>
</protein>
<dbReference type="GO" id="GO:0009570">
    <property type="term" value="C:chloroplast stroma"/>
    <property type="evidence" value="ECO:0007669"/>
    <property type="project" value="TreeGrafter"/>
</dbReference>
<name>A0AAV8H7Y9_9POAL</name>
<gene>
    <name evidence="1" type="ORF">LUZ62_024882</name>
</gene>
<accession>A0AAV8H7Y9</accession>
<comment type="caution">
    <text evidence="1">The sequence shown here is derived from an EMBL/GenBank/DDBJ whole genome shotgun (WGS) entry which is preliminary data.</text>
</comment>
<proteinExistence type="predicted"/>
<dbReference type="GO" id="GO:0008839">
    <property type="term" value="F:4-hydroxy-tetrahydrodipicolinate reductase"/>
    <property type="evidence" value="ECO:0007669"/>
    <property type="project" value="InterPro"/>
</dbReference>
<dbReference type="GO" id="GO:0009089">
    <property type="term" value="P:lysine biosynthetic process via diaminopimelate"/>
    <property type="evidence" value="ECO:0007669"/>
    <property type="project" value="InterPro"/>
</dbReference>
<dbReference type="EMBL" id="JAMFTS010000001">
    <property type="protein sequence ID" value="KAJ4812316.1"/>
    <property type="molecule type" value="Genomic_DNA"/>
</dbReference>
<keyword evidence="2" id="KW-1185">Reference proteome</keyword>